<evidence type="ECO:0000313" key="3">
    <source>
        <dbReference type="EMBL" id="KAL0961040.1"/>
    </source>
</evidence>
<reference evidence="4" key="1">
    <citation type="submission" date="2024-06" db="EMBL/GenBank/DDBJ databases">
        <title>Multi-omics analyses provide insights into the biosynthesis of the anticancer antibiotic pleurotin in Hohenbuehelia grisea.</title>
        <authorList>
            <person name="Weaver J.A."/>
            <person name="Alberti F."/>
        </authorList>
    </citation>
    <scope>NUCLEOTIDE SEQUENCE [LARGE SCALE GENOMIC DNA]</scope>
    <source>
        <strain evidence="4">T-177</strain>
    </source>
</reference>
<proteinExistence type="predicted"/>
<name>A0ABR3JYK0_9AGAR</name>
<keyword evidence="4" id="KW-1185">Reference proteome</keyword>
<feature type="transmembrane region" description="Helical" evidence="2">
    <location>
        <begin position="242"/>
        <end position="263"/>
    </location>
</feature>
<dbReference type="Gene3D" id="1.10.167.10">
    <property type="entry name" value="Regulator of G-protein Signalling 4, domain 2"/>
    <property type="match status" value="1"/>
</dbReference>
<keyword evidence="2" id="KW-1133">Transmembrane helix</keyword>
<gene>
    <name evidence="3" type="ORF">HGRIS_006030</name>
</gene>
<accession>A0ABR3JYK0</accession>
<dbReference type="InterPro" id="IPR036305">
    <property type="entry name" value="RGS_sf"/>
</dbReference>
<dbReference type="EMBL" id="JASNQZ010000001">
    <property type="protein sequence ID" value="KAL0961040.1"/>
    <property type="molecule type" value="Genomic_DNA"/>
</dbReference>
<feature type="compositionally biased region" description="Low complexity" evidence="1">
    <location>
        <begin position="700"/>
        <end position="718"/>
    </location>
</feature>
<evidence type="ECO:0000256" key="2">
    <source>
        <dbReference type="SAM" id="Phobius"/>
    </source>
</evidence>
<dbReference type="PANTHER" id="PTHR39466:SF1">
    <property type="entry name" value="RGS DOMAIN-CONTAINING PROTEIN"/>
    <property type="match status" value="1"/>
</dbReference>
<feature type="transmembrane region" description="Helical" evidence="2">
    <location>
        <begin position="772"/>
        <end position="794"/>
    </location>
</feature>
<feature type="transmembrane region" description="Helical" evidence="2">
    <location>
        <begin position="746"/>
        <end position="766"/>
    </location>
</feature>
<keyword evidence="2" id="KW-0472">Membrane</keyword>
<feature type="compositionally biased region" description="Polar residues" evidence="1">
    <location>
        <begin position="676"/>
        <end position="685"/>
    </location>
</feature>
<feature type="compositionally biased region" description="Low complexity" evidence="1">
    <location>
        <begin position="384"/>
        <end position="408"/>
    </location>
</feature>
<comment type="caution">
    <text evidence="3">The sequence shown here is derived from an EMBL/GenBank/DDBJ whole genome shotgun (WGS) entry which is preliminary data.</text>
</comment>
<feature type="region of interest" description="Disordered" evidence="1">
    <location>
        <begin position="351"/>
        <end position="410"/>
    </location>
</feature>
<sequence length="796" mass="86265">MANPQPRPKTTNPSLRGLLTLPYRICNPPPAVGKVRSCGVTPIFKVRLQDVLDRKHLPPLGLKDFEEWLLYVELCPENLYFILWLAEYTNKYTQWVAASKSHLQQHADTNTRPSYRVSLPVQSSAQLAMFYAKAKQTFFTPNSPYELNLPSDVLAPFHTQHGSPHPDPAAFAGVAADVRSMLQGSLDRLVLATYNNVGNNRVMCGMLAGIIFSLIGAVPPLAVNFALHHARLLRFFALPGLWIGLTIFIAAFHGVCVGVYVFGDLRQLKKFELARPPISKPKPVSLDSRVISSPLTRPPIVKPLASLTTPVTSPSQGTGTPPLPTLVINTTPFSPDVNGVNSHPPSLVSPTSTFAPALSSPPPVHLAPGPSSIAHQPRAASMYSCASGSSSGSSLGSGSDAGSSSSSCLDDDPADAVIHISPAYYDAEPVEGPATTPVALDPHYQIPKPSYTFGTAAAELDATSSTSTDEAVFDVGTAGFIHPFDVPDDASDVTEYTYTAEHAPETFQRVAPFDFDALPALNSPAYSYRFRYRQPHQHALPYPQAYPYQADHLTRYSNHPTQSKYHYEYPNEPVRDGDPTSKGKGPMLVIERGRPVHADADDAVKGKGWLARLTPRALIGRMQTRCSARMWRIAVLEGAGMGDAQRRTGSHADIDVEKGEKNDQDGEKSPARRNSADQAMPTSPTRALVQVHAPSSPVRPGAQAQQPSRPQSASNSQQLPQTDDEIQSKGKKNARRNARVRSQFRLARAVPAFAVPLTRILSPIVVRGQWEIVVRSGLVAFLVSWVVVGVCVAIPA</sequence>
<organism evidence="3 4">
    <name type="scientific">Hohenbuehelia grisea</name>
    <dbReference type="NCBI Taxonomy" id="104357"/>
    <lineage>
        <taxon>Eukaryota</taxon>
        <taxon>Fungi</taxon>
        <taxon>Dikarya</taxon>
        <taxon>Basidiomycota</taxon>
        <taxon>Agaricomycotina</taxon>
        <taxon>Agaricomycetes</taxon>
        <taxon>Agaricomycetidae</taxon>
        <taxon>Agaricales</taxon>
        <taxon>Pleurotineae</taxon>
        <taxon>Pleurotaceae</taxon>
        <taxon>Hohenbuehelia</taxon>
    </lineage>
</organism>
<dbReference type="Proteomes" id="UP001556367">
    <property type="component" value="Unassembled WGS sequence"/>
</dbReference>
<dbReference type="SUPFAM" id="SSF48097">
    <property type="entry name" value="Regulator of G-protein signaling, RGS"/>
    <property type="match status" value="1"/>
</dbReference>
<dbReference type="InterPro" id="IPR044926">
    <property type="entry name" value="RGS_subdomain_2"/>
</dbReference>
<feature type="compositionally biased region" description="Basic residues" evidence="1">
    <location>
        <begin position="729"/>
        <end position="739"/>
    </location>
</feature>
<feature type="compositionally biased region" description="Basic and acidic residues" evidence="1">
    <location>
        <begin position="644"/>
        <end position="670"/>
    </location>
</feature>
<dbReference type="PANTHER" id="PTHR39466">
    <property type="entry name" value="RGS DOMAIN-CONTAINING PROTEIN"/>
    <property type="match status" value="1"/>
</dbReference>
<evidence type="ECO:0000256" key="1">
    <source>
        <dbReference type="SAM" id="MobiDB-lite"/>
    </source>
</evidence>
<feature type="transmembrane region" description="Helical" evidence="2">
    <location>
        <begin position="202"/>
        <end position="222"/>
    </location>
</feature>
<feature type="region of interest" description="Disordered" evidence="1">
    <location>
        <begin position="642"/>
        <end position="739"/>
    </location>
</feature>
<protein>
    <submittedName>
        <fullName evidence="3">Uncharacterized protein</fullName>
    </submittedName>
</protein>
<evidence type="ECO:0000313" key="4">
    <source>
        <dbReference type="Proteomes" id="UP001556367"/>
    </source>
</evidence>
<keyword evidence="2" id="KW-0812">Transmembrane</keyword>